<dbReference type="Proteomes" id="UP000798662">
    <property type="component" value="Chromosome 2"/>
</dbReference>
<name>A0ACC3C319_PYRYE</name>
<protein>
    <submittedName>
        <fullName evidence="1">Uncharacterized protein</fullName>
    </submittedName>
</protein>
<evidence type="ECO:0000313" key="1">
    <source>
        <dbReference type="EMBL" id="KAK1864547.1"/>
    </source>
</evidence>
<reference evidence="1" key="1">
    <citation type="submission" date="2019-11" db="EMBL/GenBank/DDBJ databases">
        <title>Nori genome reveals adaptations in red seaweeds to the harsh intertidal environment.</title>
        <authorList>
            <person name="Wang D."/>
            <person name="Mao Y."/>
        </authorList>
    </citation>
    <scope>NUCLEOTIDE SEQUENCE</scope>
    <source>
        <tissue evidence="1">Gametophyte</tissue>
    </source>
</reference>
<evidence type="ECO:0000313" key="2">
    <source>
        <dbReference type="Proteomes" id="UP000798662"/>
    </source>
</evidence>
<proteinExistence type="predicted"/>
<sequence length="321" mass="32649">MTAAAAATVLFAPPPPTVGAAPGRGGAPTSATAASAVLGQPGGGGGAGGGLLPRLFPRPPSGLGRAATAAVLADVRWPPAFPYDNADWARVDETPDTTFYAFPRFVYHLDDAAVRAQAAYFARLTAPRPDGRLPDVLDLCASWVSFLPPAYSTATETAAAAAAAAAGKGEGLPAGVHRRPLVAGVGLNEEELAANPQLSTYAVLDLNAGPTVPRLPYPDGAFDVVVCAVSIDYLTRPLEVAAELARVLRPGGVMAATFSNRSFGSKAVAAWSAGGDADHIYLVGAVLHYAGGGGMFDHLRSVDLSPPGGGDPLYAVEARRV</sequence>
<accession>A0ACC3C319</accession>
<keyword evidence="2" id="KW-1185">Reference proteome</keyword>
<comment type="caution">
    <text evidence="1">The sequence shown here is derived from an EMBL/GenBank/DDBJ whole genome shotgun (WGS) entry which is preliminary data.</text>
</comment>
<dbReference type="EMBL" id="CM020619">
    <property type="protein sequence ID" value="KAK1864547.1"/>
    <property type="molecule type" value="Genomic_DNA"/>
</dbReference>
<organism evidence="1 2">
    <name type="scientific">Pyropia yezoensis</name>
    <name type="common">Susabi-nori</name>
    <name type="synonym">Porphyra yezoensis</name>
    <dbReference type="NCBI Taxonomy" id="2788"/>
    <lineage>
        <taxon>Eukaryota</taxon>
        <taxon>Rhodophyta</taxon>
        <taxon>Bangiophyceae</taxon>
        <taxon>Bangiales</taxon>
        <taxon>Bangiaceae</taxon>
        <taxon>Pyropia</taxon>
    </lineage>
</organism>
<gene>
    <name evidence="1" type="ORF">I4F81_007093</name>
</gene>